<dbReference type="Proteomes" id="UP000197446">
    <property type="component" value="Unassembled WGS sequence"/>
</dbReference>
<organism evidence="5 6">
    <name type="scientific">Roseateles puraquae</name>
    <dbReference type="NCBI Taxonomy" id="431059"/>
    <lineage>
        <taxon>Bacteria</taxon>
        <taxon>Pseudomonadati</taxon>
        <taxon>Pseudomonadota</taxon>
        <taxon>Betaproteobacteria</taxon>
        <taxon>Burkholderiales</taxon>
        <taxon>Sphaerotilaceae</taxon>
        <taxon>Roseateles</taxon>
    </lineage>
</organism>
<dbReference type="PANTHER" id="PTHR30258">
    <property type="entry name" value="TYPE II SECRETION SYSTEM PROTEIN GSPE-RELATED"/>
    <property type="match status" value="1"/>
</dbReference>
<evidence type="ECO:0000259" key="4">
    <source>
        <dbReference type="PROSITE" id="PS00662"/>
    </source>
</evidence>
<comment type="similarity">
    <text evidence="1">Belongs to the GSP E family.</text>
</comment>
<dbReference type="GO" id="GO:0005886">
    <property type="term" value="C:plasma membrane"/>
    <property type="evidence" value="ECO:0007669"/>
    <property type="project" value="TreeGrafter"/>
</dbReference>
<dbReference type="OrthoDB" id="5790493at2"/>
<protein>
    <submittedName>
        <fullName evidence="5">Type II secretion system protein</fullName>
    </submittedName>
</protein>
<dbReference type="FunFam" id="3.40.50.300:FF:000398">
    <property type="entry name" value="Type IV pilus assembly ATPase PilB"/>
    <property type="match status" value="1"/>
</dbReference>
<dbReference type="Gene3D" id="3.30.450.90">
    <property type="match status" value="1"/>
</dbReference>
<keyword evidence="3" id="KW-0067">ATP-binding</keyword>
<dbReference type="InterPro" id="IPR037257">
    <property type="entry name" value="T2SS_E_N_sf"/>
</dbReference>
<dbReference type="GO" id="GO:0005524">
    <property type="term" value="F:ATP binding"/>
    <property type="evidence" value="ECO:0007669"/>
    <property type="project" value="UniProtKB-KW"/>
</dbReference>
<accession>A0A254NAF4</accession>
<dbReference type="RefSeq" id="WP_088483604.1">
    <property type="nucleotide sequence ID" value="NZ_JBCNLH010000015.1"/>
</dbReference>
<evidence type="ECO:0000313" key="5">
    <source>
        <dbReference type="EMBL" id="OWR03367.1"/>
    </source>
</evidence>
<dbReference type="InterPro" id="IPR001482">
    <property type="entry name" value="T2SS/T4SS_dom"/>
</dbReference>
<sequence>MAEPVTTPLLGELLQARGLVKPGEIDNALQVQARQGGRLGEVLVRLGAVSTNSLYGVLAEQLQAPLLDARELDEAAIRATLARLKLPASWWLDHQVLLWAVPEGLCVASADPLDLDVREALAAEPLGAHVRWHLLLPMDAEAWAQRLRHESQAGMGGSLDARTLRELAEDAPVVAFVNNTMAQALEARASDIHVEPGERECTLRFRIDGVLHTRSTLPMDRYPAIASRIKLIGGLDIAERRLPQDGRIGTRVAGREVDIRISSIPAVHGESLVLRLLPKERGDIGMHRIGMEPDHKALFLDWLQWPNGLVLVTGPTGSGKSTTLYSALSQINDGDRKLITVEDPVELRLPGVVQIQTQAEIGYTFARALRSILRHDPDVIMVGEIRDRETAEIAIQAALTGHLVLATLHTNDALSAVNRLVDMGVEPYLVAAALRAVMAQRLIRRLCPNCAQPHDDVQPLQSRWADLLRRAPDLADIPPAPQWLKAKGCDACSGTGFRGRVGIYELVTVTPPLQHAIAQGAAMEQLLALAQQDGRRSMVEDGLIKTARGQSTFDEVLRAASAQDE</sequence>
<dbReference type="InterPro" id="IPR003593">
    <property type="entry name" value="AAA+_ATPase"/>
</dbReference>
<dbReference type="Gene3D" id="3.40.50.300">
    <property type="entry name" value="P-loop containing nucleotide triphosphate hydrolases"/>
    <property type="match status" value="1"/>
</dbReference>
<evidence type="ECO:0000256" key="3">
    <source>
        <dbReference type="ARBA" id="ARBA00022840"/>
    </source>
</evidence>
<dbReference type="InterPro" id="IPR007831">
    <property type="entry name" value="T2SS_GspE_N"/>
</dbReference>
<evidence type="ECO:0000313" key="6">
    <source>
        <dbReference type="Proteomes" id="UP000197446"/>
    </source>
</evidence>
<evidence type="ECO:0000256" key="1">
    <source>
        <dbReference type="ARBA" id="ARBA00006611"/>
    </source>
</evidence>
<dbReference type="AlphaFoldDB" id="A0A254NAF4"/>
<dbReference type="InterPro" id="IPR027417">
    <property type="entry name" value="P-loop_NTPase"/>
</dbReference>
<gene>
    <name evidence="5" type="ORF">CDO81_12755</name>
</gene>
<dbReference type="EMBL" id="NISI01000005">
    <property type="protein sequence ID" value="OWR03367.1"/>
    <property type="molecule type" value="Genomic_DNA"/>
</dbReference>
<dbReference type="CDD" id="cd01129">
    <property type="entry name" value="PulE-GspE-like"/>
    <property type="match status" value="1"/>
</dbReference>
<keyword evidence="6" id="KW-1185">Reference proteome</keyword>
<proteinExistence type="inferred from homology"/>
<dbReference type="PANTHER" id="PTHR30258:SF2">
    <property type="entry name" value="COMG OPERON PROTEIN 1"/>
    <property type="match status" value="1"/>
</dbReference>
<reference evidence="5 6" key="1">
    <citation type="journal article" date="2007" name="Int. J. Syst. Evol. Microbiol.">
        <title>Description of Pelomonas aquatica sp. nov. and Pelomonas puraquae sp. nov., isolated from industrial and haemodialysis water.</title>
        <authorList>
            <person name="Gomila M."/>
            <person name="Bowien B."/>
            <person name="Falsen E."/>
            <person name="Moore E.R."/>
            <person name="Lalucat J."/>
        </authorList>
    </citation>
    <scope>NUCLEOTIDE SEQUENCE [LARGE SCALE GENOMIC DNA]</scope>
    <source>
        <strain evidence="5 6">CCUG 52769</strain>
    </source>
</reference>
<dbReference type="PROSITE" id="PS00662">
    <property type="entry name" value="T2SP_E"/>
    <property type="match status" value="1"/>
</dbReference>
<dbReference type="GO" id="GO:0016887">
    <property type="term" value="F:ATP hydrolysis activity"/>
    <property type="evidence" value="ECO:0007669"/>
    <property type="project" value="TreeGrafter"/>
</dbReference>
<comment type="caution">
    <text evidence="5">The sequence shown here is derived from an EMBL/GenBank/DDBJ whole genome shotgun (WGS) entry which is preliminary data.</text>
</comment>
<dbReference type="Pfam" id="PF05157">
    <property type="entry name" value="MshEN"/>
    <property type="match status" value="1"/>
</dbReference>
<evidence type="ECO:0000256" key="2">
    <source>
        <dbReference type="ARBA" id="ARBA00022741"/>
    </source>
</evidence>
<dbReference type="Gene3D" id="1.10.40.70">
    <property type="match status" value="1"/>
</dbReference>
<dbReference type="SMART" id="SM00382">
    <property type="entry name" value="AAA"/>
    <property type="match status" value="1"/>
</dbReference>
<keyword evidence="2" id="KW-0547">Nucleotide-binding</keyword>
<feature type="domain" description="Bacterial type II secretion system protein E" evidence="4">
    <location>
        <begin position="373"/>
        <end position="387"/>
    </location>
</feature>
<dbReference type="Pfam" id="PF00437">
    <property type="entry name" value="T2SSE"/>
    <property type="match status" value="1"/>
</dbReference>
<dbReference type="SUPFAM" id="SSF52540">
    <property type="entry name" value="P-loop containing nucleoside triphosphate hydrolases"/>
    <property type="match status" value="1"/>
</dbReference>
<dbReference type="SUPFAM" id="SSF160246">
    <property type="entry name" value="EspE N-terminal domain-like"/>
    <property type="match status" value="1"/>
</dbReference>
<name>A0A254NAF4_9BURK</name>